<keyword evidence="1" id="KW-0472">Membrane</keyword>
<dbReference type="InterPro" id="IPR018247">
    <property type="entry name" value="EF_Hand_1_Ca_BS"/>
</dbReference>
<feature type="transmembrane region" description="Helical" evidence="1">
    <location>
        <begin position="32"/>
        <end position="49"/>
    </location>
</feature>
<evidence type="ECO:0000313" key="2">
    <source>
        <dbReference type="EMBL" id="BBO21323.1"/>
    </source>
</evidence>
<sequence length="300" mass="33830">MLISLRREYGNLITSGSQLILLLVGLKTESSLGMFVCVALMAPLSLVAWTSTYRRARAIDDTPTSRVASAAQGYVELIGAGKPLAGAPLLSPVNQLPCLWYRYTIERKDSDNKWVQESKGESDASFILDDGTGECVVDPDGAEMLVTKRDRWIRDDRRYTQWLLLEHQNIYVLGQFSTIGSVALDLRVDEDVKQLLAEWKARPAELLQRFDLDKSGQLDLREWELARAQAKREILANHRELRASPELNVMRLPADGRLYLISDLKPDKLAGKYRLWAWFHIAVFLGALGSLPVLWSMANT</sequence>
<dbReference type="AlphaFoldDB" id="A0A809R109"/>
<keyword evidence="1" id="KW-1133">Transmembrane helix</keyword>
<evidence type="ECO:0000256" key="1">
    <source>
        <dbReference type="SAM" id="Phobius"/>
    </source>
</evidence>
<dbReference type="Proteomes" id="UP000662914">
    <property type="component" value="Chromosome"/>
</dbReference>
<evidence type="ECO:0000313" key="3">
    <source>
        <dbReference type="Proteomes" id="UP000662914"/>
    </source>
</evidence>
<feature type="transmembrane region" description="Helical" evidence="1">
    <location>
        <begin position="275"/>
        <end position="295"/>
    </location>
</feature>
<accession>A0A809R109</accession>
<gene>
    <name evidence="2" type="ORF">DSYM_20220</name>
</gene>
<reference evidence="2" key="1">
    <citation type="journal article" name="DNA Res.">
        <title>The physiological potential of anammox bacteria as revealed by their core genome structure.</title>
        <authorList>
            <person name="Okubo T."/>
            <person name="Toyoda A."/>
            <person name="Fukuhara K."/>
            <person name="Uchiyama I."/>
            <person name="Harigaya Y."/>
            <person name="Kuroiwa M."/>
            <person name="Suzuki T."/>
            <person name="Murakami Y."/>
            <person name="Suwa Y."/>
            <person name="Takami H."/>
        </authorList>
    </citation>
    <scope>NUCLEOTIDE SEQUENCE</scope>
    <source>
        <strain evidence="2">317325-3</strain>
    </source>
</reference>
<feature type="transmembrane region" description="Helical" evidence="1">
    <location>
        <begin position="9"/>
        <end position="26"/>
    </location>
</feature>
<keyword evidence="1" id="KW-0812">Transmembrane</keyword>
<proteinExistence type="predicted"/>
<protein>
    <recommendedName>
        <fullName evidence="4">RING-type E3 ubiquitin transferase</fullName>
    </recommendedName>
</protein>
<name>A0A809R109_9PROT</name>
<dbReference type="PROSITE" id="PS00018">
    <property type="entry name" value="EF_HAND_1"/>
    <property type="match status" value="1"/>
</dbReference>
<dbReference type="EMBL" id="AP021857">
    <property type="protein sequence ID" value="BBO21323.1"/>
    <property type="molecule type" value="Genomic_DNA"/>
</dbReference>
<evidence type="ECO:0008006" key="4">
    <source>
        <dbReference type="Google" id="ProtNLM"/>
    </source>
</evidence>
<dbReference type="KEGG" id="ddz:DSYM_20220"/>
<organism evidence="2 3">
    <name type="scientific">Candidatus Desulfobacillus denitrificans</name>
    <dbReference type="NCBI Taxonomy" id="2608985"/>
    <lineage>
        <taxon>Bacteria</taxon>
        <taxon>Pseudomonadati</taxon>
        <taxon>Pseudomonadota</taxon>
        <taxon>Betaproteobacteria</taxon>
        <taxon>Candidatus Desulfobacillus</taxon>
    </lineage>
</organism>